<dbReference type="AlphaFoldDB" id="A0A556AYS5"/>
<dbReference type="PANTHER" id="PTHR42928">
    <property type="entry name" value="TRICARBOXYLATE-BINDING PROTEIN"/>
    <property type="match status" value="1"/>
</dbReference>
<name>A0A556AYS5_9BURK</name>
<dbReference type="Proteomes" id="UP000318405">
    <property type="component" value="Unassembled WGS sequence"/>
</dbReference>
<feature type="compositionally biased region" description="Low complexity" evidence="2">
    <location>
        <begin position="1"/>
        <end position="14"/>
    </location>
</feature>
<dbReference type="InterPro" id="IPR005064">
    <property type="entry name" value="BUG"/>
</dbReference>
<keyword evidence="4" id="KW-1185">Reference proteome</keyword>
<accession>A0A556AYS5</accession>
<dbReference type="CDD" id="cd07012">
    <property type="entry name" value="PBP2_Bug_TTT"/>
    <property type="match status" value="1"/>
</dbReference>
<protein>
    <submittedName>
        <fullName evidence="3">Tripartite tricarboxylate transporter substrate binding protein</fullName>
    </submittedName>
</protein>
<comment type="similarity">
    <text evidence="1">Belongs to the UPF0065 (bug) family.</text>
</comment>
<dbReference type="InterPro" id="IPR042100">
    <property type="entry name" value="Bug_dom1"/>
</dbReference>
<dbReference type="PIRSF" id="PIRSF017082">
    <property type="entry name" value="YflP"/>
    <property type="match status" value="1"/>
</dbReference>
<dbReference type="PANTHER" id="PTHR42928:SF5">
    <property type="entry name" value="BLR1237 PROTEIN"/>
    <property type="match status" value="1"/>
</dbReference>
<dbReference type="RefSeq" id="WP_143946975.1">
    <property type="nucleotide sequence ID" value="NZ_BAABMB010000004.1"/>
</dbReference>
<dbReference type="Gene3D" id="3.40.190.10">
    <property type="entry name" value="Periplasmic binding protein-like II"/>
    <property type="match status" value="1"/>
</dbReference>
<comment type="caution">
    <text evidence="3">The sequence shown here is derived from an EMBL/GenBank/DDBJ whole genome shotgun (WGS) entry which is preliminary data.</text>
</comment>
<organism evidence="3 4">
    <name type="scientific">Verticiella sediminum</name>
    <dbReference type="NCBI Taxonomy" id="1247510"/>
    <lineage>
        <taxon>Bacteria</taxon>
        <taxon>Pseudomonadati</taxon>
        <taxon>Pseudomonadota</taxon>
        <taxon>Betaproteobacteria</taxon>
        <taxon>Burkholderiales</taxon>
        <taxon>Alcaligenaceae</taxon>
        <taxon>Verticiella</taxon>
    </lineage>
</organism>
<feature type="region of interest" description="Disordered" evidence="2">
    <location>
        <begin position="1"/>
        <end position="25"/>
    </location>
</feature>
<evidence type="ECO:0000313" key="3">
    <source>
        <dbReference type="EMBL" id="TSH98093.1"/>
    </source>
</evidence>
<dbReference type="Pfam" id="PF03401">
    <property type="entry name" value="TctC"/>
    <property type="match status" value="1"/>
</dbReference>
<evidence type="ECO:0000313" key="4">
    <source>
        <dbReference type="Proteomes" id="UP000318405"/>
    </source>
</evidence>
<sequence length="353" mass="37320">MKIRSAIPSASAPGESPPAPLQPRSGRRTVLRGVAAVAALAALGGAWRPAVAQTFDKPVRILVPFTAGGASDTVSRALAADLQGRIGQPVIVENRPGASGTIALDQMQRSAADGTTLMLLSGSTTLAPAFEGKHFDVERNVTALGMLYTQKLVLVTSAGNPRTGAMRNATDVAAYAKANPDVLTFASSSPGTMGHLVMERFKSTAGLRMTHVPYKGSPQAVLDLIAGRVDFFLADSTSTMPYVREGKLRPLAIAGAERLATLPEVPTFQEQGYADLLPGIWAGIVGPPNLPPATVDALAAQIKAGFDTPSFQERLLASGNEPWYLSPADMLAYVKENTQTWSDFIREQQITIR</sequence>
<dbReference type="EMBL" id="VLTJ01000007">
    <property type="protein sequence ID" value="TSH98093.1"/>
    <property type="molecule type" value="Genomic_DNA"/>
</dbReference>
<dbReference type="InterPro" id="IPR006311">
    <property type="entry name" value="TAT_signal"/>
</dbReference>
<dbReference type="PROSITE" id="PS51318">
    <property type="entry name" value="TAT"/>
    <property type="match status" value="1"/>
</dbReference>
<evidence type="ECO:0000256" key="1">
    <source>
        <dbReference type="ARBA" id="ARBA00006987"/>
    </source>
</evidence>
<proteinExistence type="inferred from homology"/>
<reference evidence="3 4" key="1">
    <citation type="submission" date="2019-07" db="EMBL/GenBank/DDBJ databases">
        <title>Qingshengfaniella alkalisoli gen. nov., sp. nov., isolated from saline soil.</title>
        <authorList>
            <person name="Xu L."/>
            <person name="Huang X.-X."/>
            <person name="Sun J.-Q."/>
        </authorList>
    </citation>
    <scope>NUCLEOTIDE SEQUENCE [LARGE SCALE GENOMIC DNA]</scope>
    <source>
        <strain evidence="3 4">DSM 27279</strain>
    </source>
</reference>
<gene>
    <name evidence="3" type="ORF">FOZ76_04725</name>
</gene>
<evidence type="ECO:0000256" key="2">
    <source>
        <dbReference type="SAM" id="MobiDB-lite"/>
    </source>
</evidence>
<dbReference type="SUPFAM" id="SSF53850">
    <property type="entry name" value="Periplasmic binding protein-like II"/>
    <property type="match status" value="1"/>
</dbReference>
<dbReference type="OrthoDB" id="9780943at2"/>
<dbReference type="Gene3D" id="3.40.190.150">
    <property type="entry name" value="Bordetella uptake gene, domain 1"/>
    <property type="match status" value="1"/>
</dbReference>